<dbReference type="Proteomes" id="UP000030003">
    <property type="component" value="Unassembled WGS sequence"/>
</dbReference>
<dbReference type="RefSeq" id="WP_027069634.1">
    <property type="nucleotide sequence ID" value="NZ_AUHT01000006.1"/>
</dbReference>
<dbReference type="Pfam" id="PF08808">
    <property type="entry name" value="RES"/>
    <property type="match status" value="1"/>
</dbReference>
<evidence type="ECO:0000313" key="2">
    <source>
        <dbReference type="EMBL" id="KGO98119.1"/>
    </source>
</evidence>
<dbReference type="STRING" id="1385515.GCA_000423325_01234"/>
<keyword evidence="3" id="KW-1185">Reference proteome</keyword>
<feature type="domain" description="RES" evidence="1">
    <location>
        <begin position="78"/>
        <end position="202"/>
    </location>
</feature>
<accession>A0A0A0M7C0</accession>
<organism evidence="2 3">
    <name type="scientific">Lysobacter defluvii IMMIB APB-9 = DSM 18482</name>
    <dbReference type="NCBI Taxonomy" id="1385515"/>
    <lineage>
        <taxon>Bacteria</taxon>
        <taxon>Pseudomonadati</taxon>
        <taxon>Pseudomonadota</taxon>
        <taxon>Gammaproteobacteria</taxon>
        <taxon>Lysobacterales</taxon>
        <taxon>Lysobacteraceae</taxon>
        <taxon>Novilysobacter</taxon>
    </lineage>
</organism>
<dbReference type="SMART" id="SM00953">
    <property type="entry name" value="RES"/>
    <property type="match status" value="1"/>
</dbReference>
<evidence type="ECO:0000313" key="3">
    <source>
        <dbReference type="Proteomes" id="UP000030003"/>
    </source>
</evidence>
<reference evidence="2 3" key="1">
    <citation type="submission" date="2013-08" db="EMBL/GenBank/DDBJ databases">
        <title>Genomic analysis of Lysobacter defluvii.</title>
        <authorList>
            <person name="Wang Q."/>
            <person name="Wang G."/>
        </authorList>
    </citation>
    <scope>NUCLEOTIDE SEQUENCE [LARGE SCALE GENOMIC DNA]</scope>
    <source>
        <strain evidence="2 3">IMMIB APB-9</strain>
    </source>
</reference>
<proteinExistence type="predicted"/>
<comment type="caution">
    <text evidence="2">The sequence shown here is derived from an EMBL/GenBank/DDBJ whole genome shotgun (WGS) entry which is preliminary data.</text>
</comment>
<dbReference type="AlphaFoldDB" id="A0A0A0M7C0"/>
<dbReference type="eggNOG" id="COG5654">
    <property type="taxonomic scope" value="Bacteria"/>
</dbReference>
<dbReference type="InterPro" id="IPR014914">
    <property type="entry name" value="RES_dom"/>
</dbReference>
<name>A0A0A0M7C0_9GAMM</name>
<protein>
    <recommendedName>
        <fullName evidence="1">RES domain-containing protein</fullName>
    </recommendedName>
</protein>
<evidence type="ECO:0000259" key="1">
    <source>
        <dbReference type="SMART" id="SM00953"/>
    </source>
</evidence>
<dbReference type="EMBL" id="AVBH01000128">
    <property type="protein sequence ID" value="KGO98119.1"/>
    <property type="molecule type" value="Genomic_DNA"/>
</dbReference>
<sequence>MSAIPRRKVSWRPSYRIVSSRFPPVGLFDRIASAEDLDAVFEIESLTNPRLRQEWGELSLVPSSRRISGPGTTPIMAAFTHANPEGSRFSDGTYGVYYAARERDTAIAETIHHRQRFLRATDEPATVLQMRCYLADLTGRLHDIRGGWPELHDPDSYAASQAAARELRRAGSDGVVYDSVRRRGGQCVAAFYPDLVAPVVQGPHLLYHWDGERISHFTVVEETGTVDSLQG</sequence>
<gene>
    <name evidence="2" type="ORF">N791_05430</name>
</gene>
<dbReference type="OrthoDB" id="9795903at2"/>